<dbReference type="EMBL" id="JBBJCI010000230">
    <property type="protein sequence ID" value="KAK7238406.1"/>
    <property type="molecule type" value="Genomic_DNA"/>
</dbReference>
<proteinExistence type="predicted"/>
<sequence>MRATRVVVRCVDARTREPLPRATWRLVAADGAADVGGPDAGVAVRLGVTYEIAASLRAWRPTSATTPPGASDPERARPGAFAVQFSGSDFDGDEPGPLVVEVAFEPVALRVTVVLVEETPTDAATFLDDVAVSLGGTAATRDRALTLPLEALAAAGGTLRLPVAALGSRHVLVGPSELVHDLEGAGVDGDHEATLQLTMRAASVEADALEAKDDGVALAKVDGATVAVAPYDAGYAGGTLLLDAGRPRPAVVELGRAYRVSARCDRMRLVSGDRFEIKPADVLALPPGGVSTISVVLARMLRATATLCVRALYDVARDRETPLQSAARAYDGAAFLAVDAAGRHGELDAAHEDPVRDDPPSEYAAVTIRAASDEGRGEGQGMGVARGAVEISVPPSGAVEARAALRGWAQLPPYKFVARPDASEPAHVALVMVPALVALRAVDGATGKPLQDQAAVEAWLEPADDGDTAVRLPCCAAHGPPARVRPGARYVLKVKAPKRRLASPALVGGVLGGGAHGDELVFEDEHWWDASTKLRTAYGERPFSSKEPVVLELVAALEPSRSKLRISVVADDAPSALGAGVRVRRRGLPDLRCRPGDVAVDGLPARQVEALVDGLLPGHVQLRPRDAVTLIAGGTQDVVVQLRPASVVARCVDARSHAPLDLGRVRLAPREPSAAGLEHARGRPPVVVDVAAWRPCVVTSHVADGAAPDDPALHAVPARVGGKLVAPVYAYGVTFDDGTRDVVPAAALRGARWGVLDSRADGDGKLDWGVLATRPAEASYAVGDRVEAPRGAAQAYVAGVVASALDGGRYGIDFDGESRTDVVAGAALRPERWTATFRCYLPVGLACEARHATRGLYDVAADLPGYRQVSHLEPVLFEAKNGTREKTMVDAVVYTADDFSRGPLDVAVALAPSSCAVDVRVVDAASGADLPLADFVCGDEHRDAPGVLELAGSDLTAPRRVDALLDGYDDVDASRGRVLPVPGGVAPVVVRLRVFSVRLSALSLSARKRRPAAVRRARGASARLRGRRRQADAVRPRRSVLVVLGRSYDLRVVHESMRQRDLLDPQRFERLDFLRAGPLARAPGAPAAAPPPDPLTLTVHLEPYRCSIDLAVVDAFGDDLPDAQVKLGCYLVGTRRGVVDLDLTDRAVVGA</sequence>
<accession>A0ABR1FTZ8</accession>
<name>A0ABR1FTZ8_AURAN</name>
<keyword evidence="2" id="KW-1185">Reference proteome</keyword>
<comment type="caution">
    <text evidence="1">The sequence shown here is derived from an EMBL/GenBank/DDBJ whole genome shotgun (WGS) entry which is preliminary data.</text>
</comment>
<evidence type="ECO:0000313" key="2">
    <source>
        <dbReference type="Proteomes" id="UP001363151"/>
    </source>
</evidence>
<reference evidence="1 2" key="1">
    <citation type="submission" date="2024-03" db="EMBL/GenBank/DDBJ databases">
        <title>Aureococcus anophagefferens CCMP1851 and Kratosvirus quantuckense: Draft genome of a second virus-susceptible host strain in the model system.</title>
        <authorList>
            <person name="Chase E."/>
            <person name="Truchon A.R."/>
            <person name="Schepens W."/>
            <person name="Wilhelm S.W."/>
        </authorList>
    </citation>
    <scope>NUCLEOTIDE SEQUENCE [LARGE SCALE GENOMIC DNA]</scope>
    <source>
        <strain evidence="1 2">CCMP1851</strain>
    </source>
</reference>
<protein>
    <submittedName>
        <fullName evidence="1">Uncharacterized protein</fullName>
    </submittedName>
</protein>
<organism evidence="1 2">
    <name type="scientific">Aureococcus anophagefferens</name>
    <name type="common">Harmful bloom alga</name>
    <dbReference type="NCBI Taxonomy" id="44056"/>
    <lineage>
        <taxon>Eukaryota</taxon>
        <taxon>Sar</taxon>
        <taxon>Stramenopiles</taxon>
        <taxon>Ochrophyta</taxon>
        <taxon>Pelagophyceae</taxon>
        <taxon>Pelagomonadales</taxon>
        <taxon>Pelagomonadaceae</taxon>
        <taxon>Aureococcus</taxon>
    </lineage>
</organism>
<gene>
    <name evidence="1" type="ORF">SO694_0002336</name>
</gene>
<evidence type="ECO:0000313" key="1">
    <source>
        <dbReference type="EMBL" id="KAK7238406.1"/>
    </source>
</evidence>
<dbReference type="Proteomes" id="UP001363151">
    <property type="component" value="Unassembled WGS sequence"/>
</dbReference>